<proteinExistence type="inferred from homology"/>
<evidence type="ECO:0000259" key="2">
    <source>
        <dbReference type="Pfam" id="PF24570"/>
    </source>
</evidence>
<comment type="caution">
    <text evidence="3">The sequence shown here is derived from an EMBL/GenBank/DDBJ whole genome shotgun (WGS) entry which is preliminary data.</text>
</comment>
<reference evidence="3" key="1">
    <citation type="submission" date="2020-07" db="EMBL/GenBank/DDBJ databases">
        <title>Genome sequence and genetic diversity analysis of an under-domesticated orphan crop, white fonio (Digitaria exilis).</title>
        <authorList>
            <person name="Bennetzen J.L."/>
            <person name="Chen S."/>
            <person name="Ma X."/>
            <person name="Wang X."/>
            <person name="Yssel A.E.J."/>
            <person name="Chaluvadi S.R."/>
            <person name="Johnson M."/>
            <person name="Gangashetty P."/>
            <person name="Hamidou F."/>
            <person name="Sanogo M.D."/>
            <person name="Zwaenepoel A."/>
            <person name="Wallace J."/>
            <person name="Van De Peer Y."/>
            <person name="Van Deynze A."/>
        </authorList>
    </citation>
    <scope>NUCLEOTIDE SEQUENCE</scope>
    <source>
        <tissue evidence="3">Leaves</tissue>
    </source>
</reference>
<accession>A0A835A9H3</accession>
<protein>
    <recommendedName>
        <fullName evidence="2">BPM/SPOP BACK domain-containing protein</fullName>
    </recommendedName>
</protein>
<feature type="domain" description="BPM/SPOP BACK" evidence="2">
    <location>
        <begin position="30"/>
        <end position="64"/>
    </location>
</feature>
<dbReference type="OrthoDB" id="6359816at2759"/>
<keyword evidence="4" id="KW-1185">Reference proteome</keyword>
<comment type="similarity">
    <text evidence="1">Belongs to the Tdpoz family.</text>
</comment>
<organism evidence="3 4">
    <name type="scientific">Digitaria exilis</name>
    <dbReference type="NCBI Taxonomy" id="1010633"/>
    <lineage>
        <taxon>Eukaryota</taxon>
        <taxon>Viridiplantae</taxon>
        <taxon>Streptophyta</taxon>
        <taxon>Embryophyta</taxon>
        <taxon>Tracheophyta</taxon>
        <taxon>Spermatophyta</taxon>
        <taxon>Magnoliopsida</taxon>
        <taxon>Liliopsida</taxon>
        <taxon>Poales</taxon>
        <taxon>Poaceae</taxon>
        <taxon>PACMAD clade</taxon>
        <taxon>Panicoideae</taxon>
        <taxon>Panicodae</taxon>
        <taxon>Paniceae</taxon>
        <taxon>Anthephorinae</taxon>
        <taxon>Digitaria</taxon>
    </lineage>
</organism>
<gene>
    <name evidence="3" type="ORF">HU200_061879</name>
</gene>
<dbReference type="EMBL" id="JACEFO010002617">
    <property type="protein sequence ID" value="KAF8653763.1"/>
    <property type="molecule type" value="Genomic_DNA"/>
</dbReference>
<evidence type="ECO:0000313" key="4">
    <source>
        <dbReference type="Proteomes" id="UP000636709"/>
    </source>
</evidence>
<name>A0A835A9H3_9POAL</name>
<evidence type="ECO:0000256" key="1">
    <source>
        <dbReference type="ARBA" id="ARBA00010846"/>
    </source>
</evidence>
<dbReference type="AlphaFoldDB" id="A0A835A9H3"/>
<dbReference type="InterPro" id="IPR056423">
    <property type="entry name" value="BACK_BPM_SPOP"/>
</dbReference>
<evidence type="ECO:0000313" key="3">
    <source>
        <dbReference type="EMBL" id="KAF8653763.1"/>
    </source>
</evidence>
<sequence>MLRFIYTDALPRDEELGDSPATEMLHDLLACFAFFAEEENLKKAQLTDDFVRLRKKFPSIIDELKEKTKP</sequence>
<dbReference type="Pfam" id="PF24570">
    <property type="entry name" value="BACK_BPM_SPOP"/>
    <property type="match status" value="1"/>
</dbReference>
<dbReference type="Proteomes" id="UP000636709">
    <property type="component" value="Unassembled WGS sequence"/>
</dbReference>